<dbReference type="EMBL" id="RCXL01000018">
    <property type="protein sequence ID" value="RYT72410.1"/>
    <property type="molecule type" value="Genomic_DNA"/>
</dbReference>
<dbReference type="EMBL" id="VVZX01000017">
    <property type="protein sequence ID" value="KAA5272987.1"/>
    <property type="molecule type" value="Genomic_DNA"/>
</dbReference>
<dbReference type="InterPro" id="IPR002934">
    <property type="entry name" value="Polymerase_NTP_transf_dom"/>
</dbReference>
<dbReference type="PANTHER" id="PTHR33933:SF1">
    <property type="entry name" value="PROTEIN ADENYLYLTRANSFERASE MNTA-RELATED"/>
    <property type="match status" value="1"/>
</dbReference>
<gene>
    <name evidence="4" type="ORF">DW701_11515</name>
    <name evidence="5" type="ORF">EAJ03_11945</name>
    <name evidence="2" type="ORF">F2Z23_12550</name>
    <name evidence="3" type="ORF">HF841_07795</name>
    <name evidence="6" type="ORF">NCTC11155_03185</name>
</gene>
<keyword evidence="3" id="KW-0808">Transferase</keyword>
<evidence type="ECO:0000313" key="7">
    <source>
        <dbReference type="Proteomes" id="UP000254424"/>
    </source>
</evidence>
<dbReference type="RefSeq" id="WP_004293736.1">
    <property type="nucleotide sequence ID" value="NZ_CABKNQ010000019.1"/>
</dbReference>
<evidence type="ECO:0000313" key="5">
    <source>
        <dbReference type="EMBL" id="RYT72410.1"/>
    </source>
</evidence>
<evidence type="ECO:0000313" key="8">
    <source>
        <dbReference type="Proteomes" id="UP000283538"/>
    </source>
</evidence>
<dbReference type="AlphaFoldDB" id="A0A380Z9V2"/>
<dbReference type="InterPro" id="IPR052548">
    <property type="entry name" value="Type_VII_TA_antitoxin"/>
</dbReference>
<dbReference type="OrthoDB" id="9803106at2"/>
<dbReference type="PANTHER" id="PTHR33933">
    <property type="entry name" value="NUCLEOTIDYLTRANSFERASE"/>
    <property type="match status" value="1"/>
</dbReference>
<dbReference type="Proteomes" id="UP000291917">
    <property type="component" value="Unassembled WGS sequence"/>
</dbReference>
<accession>A0A380Z9V2</accession>
<reference evidence="2 10" key="3">
    <citation type="journal article" date="2019" name="Nat. Med.">
        <title>A library of human gut bacterial isolates paired with longitudinal multiomics data enables mechanistic microbiome research.</title>
        <authorList>
            <person name="Poyet M."/>
            <person name="Groussin M."/>
            <person name="Gibbons S.M."/>
            <person name="Avila-Pacheco J."/>
            <person name="Jiang X."/>
            <person name="Kearney S.M."/>
            <person name="Perrotta A.R."/>
            <person name="Berdy B."/>
            <person name="Zhao S."/>
            <person name="Lieberman T.D."/>
            <person name="Swanson P.K."/>
            <person name="Smith M."/>
            <person name="Roesemann S."/>
            <person name="Alexander J.E."/>
            <person name="Rich S.A."/>
            <person name="Livny J."/>
            <person name="Vlamakis H."/>
            <person name="Clish C."/>
            <person name="Bullock K."/>
            <person name="Deik A."/>
            <person name="Scott J."/>
            <person name="Pierce K.A."/>
            <person name="Xavier R.J."/>
            <person name="Alm E.J."/>
        </authorList>
    </citation>
    <scope>NUCLEOTIDE SEQUENCE [LARGE SCALE GENOMIC DNA]</scope>
    <source>
        <strain evidence="2 10">BIOML-A1</strain>
    </source>
</reference>
<dbReference type="Proteomes" id="UP000283538">
    <property type="component" value="Unassembled WGS sequence"/>
</dbReference>
<proteinExistence type="predicted"/>
<dbReference type="EMBL" id="UFSX01000002">
    <property type="protein sequence ID" value="SUV43778.1"/>
    <property type="molecule type" value="Genomic_DNA"/>
</dbReference>
<evidence type="ECO:0000313" key="6">
    <source>
        <dbReference type="EMBL" id="SUV43778.1"/>
    </source>
</evidence>
<reference evidence="5 9" key="4">
    <citation type="journal article" date="2019" name="Science, e1252229">
        <title>Invertible promoters mediate bacterial phase variation, antibiotic resistance, and host adaptation in the gut.</title>
        <authorList>
            <person name="Jiang X."/>
            <person name="Hall A.B."/>
            <person name="Arthur T.D."/>
            <person name="Plichta D.R."/>
            <person name="Covington C.T."/>
            <person name="Poyet M."/>
            <person name="Crothers J."/>
            <person name="Moses P.L."/>
            <person name="Tolonen A.C."/>
            <person name="Vlamakis H."/>
            <person name="Alm E.J."/>
            <person name="Xavier R.J."/>
        </authorList>
    </citation>
    <scope>NUCLEOTIDE SEQUENCE [LARGE SCALE GENOMIC DNA]</scope>
    <source>
        <strain evidence="9">bj_0095</strain>
        <strain evidence="5">Bj_0095</strain>
    </source>
</reference>
<name>A0A380Z9V2_9BACE</name>
<evidence type="ECO:0000259" key="1">
    <source>
        <dbReference type="Pfam" id="PF01909"/>
    </source>
</evidence>
<evidence type="ECO:0000313" key="4">
    <source>
        <dbReference type="EMBL" id="RHF08186.1"/>
    </source>
</evidence>
<dbReference type="EMBL" id="QSLA01000012">
    <property type="protein sequence ID" value="RHF08186.1"/>
    <property type="molecule type" value="Genomic_DNA"/>
</dbReference>
<dbReference type="Pfam" id="PF01909">
    <property type="entry name" value="NTP_transf_2"/>
    <property type="match status" value="1"/>
</dbReference>
<evidence type="ECO:0000313" key="2">
    <source>
        <dbReference type="EMBL" id="KAA5272987.1"/>
    </source>
</evidence>
<dbReference type="SUPFAM" id="SSF81301">
    <property type="entry name" value="Nucleotidyltransferase"/>
    <property type="match status" value="1"/>
</dbReference>
<dbReference type="EMBL" id="JABAGL010000009">
    <property type="protein sequence ID" value="NME85923.1"/>
    <property type="molecule type" value="Genomic_DNA"/>
</dbReference>
<protein>
    <submittedName>
        <fullName evidence="6">DNA polymerase sigma</fullName>
    </submittedName>
    <submittedName>
        <fullName evidence="2">Nucleotidyltransferase domain-containing protein</fullName>
    </submittedName>
</protein>
<dbReference type="Gene3D" id="3.30.460.10">
    <property type="entry name" value="Beta Polymerase, domain 2"/>
    <property type="match status" value="1"/>
</dbReference>
<dbReference type="Proteomes" id="UP000335496">
    <property type="component" value="Unassembled WGS sequence"/>
</dbReference>
<dbReference type="CDD" id="cd05403">
    <property type="entry name" value="NT_KNTase_like"/>
    <property type="match status" value="1"/>
</dbReference>
<keyword evidence="10" id="KW-1185">Reference proteome</keyword>
<organism evidence="6 7">
    <name type="scientific">Bacteroides eggerthii</name>
    <dbReference type="NCBI Taxonomy" id="28111"/>
    <lineage>
        <taxon>Bacteria</taxon>
        <taxon>Pseudomonadati</taxon>
        <taxon>Bacteroidota</taxon>
        <taxon>Bacteroidia</taxon>
        <taxon>Bacteroidales</taxon>
        <taxon>Bacteroidaceae</taxon>
        <taxon>Bacteroides</taxon>
    </lineage>
</organism>
<sequence length="104" mass="11828">MKRPQIVEQIRKALAQVVPDAQAILYGSEARGEARPDSDIDLLILVDGNELTVKEEDRIIAPLYDIEIETGVQINARVLLKKIWENRPFQTPFIFNVMKEGIVL</sequence>
<dbReference type="Proteomes" id="UP000254424">
    <property type="component" value="Unassembled WGS sequence"/>
</dbReference>
<dbReference type="STRING" id="483216.BACEGG_00775"/>
<evidence type="ECO:0000313" key="11">
    <source>
        <dbReference type="Proteomes" id="UP000520291"/>
    </source>
</evidence>
<dbReference type="GeneID" id="93069921"/>
<reference evidence="3 11" key="5">
    <citation type="submission" date="2020-04" db="EMBL/GenBank/DDBJ databases">
        <authorList>
            <person name="Hitch T.C.A."/>
            <person name="Wylensek D."/>
            <person name="Clavel T."/>
        </authorList>
    </citation>
    <scope>NUCLEOTIDE SEQUENCE [LARGE SCALE GENOMIC DNA]</scope>
    <source>
        <strain evidence="3 11">WCA3-601-WT-5E</strain>
    </source>
</reference>
<dbReference type="GO" id="GO:0016779">
    <property type="term" value="F:nucleotidyltransferase activity"/>
    <property type="evidence" value="ECO:0007669"/>
    <property type="project" value="InterPro"/>
</dbReference>
<reference evidence="4 8" key="2">
    <citation type="submission" date="2018-08" db="EMBL/GenBank/DDBJ databases">
        <title>A genome reference for cultivated species of the human gut microbiota.</title>
        <authorList>
            <person name="Zou Y."/>
            <person name="Xue W."/>
            <person name="Luo G."/>
        </authorList>
    </citation>
    <scope>NUCLEOTIDE SEQUENCE [LARGE SCALE GENOMIC DNA]</scope>
    <source>
        <strain evidence="4 8">AM26-26AC</strain>
    </source>
</reference>
<evidence type="ECO:0000313" key="10">
    <source>
        <dbReference type="Proteomes" id="UP000335496"/>
    </source>
</evidence>
<evidence type="ECO:0000313" key="9">
    <source>
        <dbReference type="Proteomes" id="UP000291917"/>
    </source>
</evidence>
<dbReference type="InterPro" id="IPR043519">
    <property type="entry name" value="NT_sf"/>
</dbReference>
<evidence type="ECO:0000313" key="3">
    <source>
        <dbReference type="EMBL" id="NME85923.1"/>
    </source>
</evidence>
<feature type="domain" description="Polymerase nucleotidyl transferase" evidence="1">
    <location>
        <begin position="7"/>
        <end position="101"/>
    </location>
</feature>
<reference evidence="6 7" key="1">
    <citation type="submission" date="2018-06" db="EMBL/GenBank/DDBJ databases">
        <authorList>
            <consortium name="Pathogen Informatics"/>
            <person name="Doyle S."/>
        </authorList>
    </citation>
    <scope>NUCLEOTIDE SEQUENCE [LARGE SCALE GENOMIC DNA]</scope>
    <source>
        <strain evidence="6 7">NCTC11155</strain>
    </source>
</reference>
<dbReference type="Proteomes" id="UP000520291">
    <property type="component" value="Unassembled WGS sequence"/>
</dbReference>